<sequence length="329" mass="36922">MSHGKVLPLSTGQTIPQIGLGTWLSKPHEVENAVEIAVRHGYRHLDLAMIYANQDEVGRALKKVIPSVVKREELFITSKLWNTSHKKELVEKELDETLSQLGTDYLDLYLIHWPVVFADSPTPGQNFFPADKSKDGFVALDTETSLVETWQALIDLKKTGKVKAIGVSNFTIEQIKGIAEATGVWPAANQIEAHPLLQQDELDAFSKEHGIHITAYSPLGNNLVGKPKLTDYPEVVAIAKRLNATPAQVLVAYGVYRGYSVIPKSVQKERIESNFKQVTLTEEDYQELVALGKRDHVRFNIPYNYTPRWDINVFDEESEKGATHKPKVK</sequence>
<dbReference type="EMBL" id="KV429041">
    <property type="protein sequence ID" value="KZT72355.1"/>
    <property type="molecule type" value="Genomic_DNA"/>
</dbReference>
<proteinExistence type="predicted"/>
<evidence type="ECO:0000256" key="4">
    <source>
        <dbReference type="PIRSR" id="PIRSR000097-3"/>
    </source>
</evidence>
<evidence type="ECO:0000313" key="7">
    <source>
        <dbReference type="Proteomes" id="UP000076727"/>
    </source>
</evidence>
<feature type="site" description="Lowers pKa of active site Tyr" evidence="4">
    <location>
        <position position="79"/>
    </location>
</feature>
<gene>
    <name evidence="6" type="ORF">DAEQUDRAFT_723055</name>
</gene>
<dbReference type="PRINTS" id="PR00069">
    <property type="entry name" value="ALDKETRDTASE"/>
</dbReference>
<dbReference type="AlphaFoldDB" id="A0A165SQW2"/>
<dbReference type="PROSITE" id="PS00798">
    <property type="entry name" value="ALDOKETO_REDUCTASE_1"/>
    <property type="match status" value="1"/>
</dbReference>
<dbReference type="InterPro" id="IPR018170">
    <property type="entry name" value="Aldo/ket_reductase_CS"/>
</dbReference>
<dbReference type="InterPro" id="IPR020471">
    <property type="entry name" value="AKR"/>
</dbReference>
<dbReference type="Gene3D" id="3.20.20.100">
    <property type="entry name" value="NADP-dependent oxidoreductase domain"/>
    <property type="match status" value="1"/>
</dbReference>
<name>A0A165SQW2_9APHY</name>
<dbReference type="FunFam" id="3.20.20.100:FF:000002">
    <property type="entry name" value="2,5-diketo-D-gluconic acid reductase A"/>
    <property type="match status" value="1"/>
</dbReference>
<feature type="binding site" evidence="3">
    <location>
        <position position="112"/>
    </location>
    <ligand>
        <name>substrate</name>
    </ligand>
</feature>
<reference evidence="6 7" key="1">
    <citation type="journal article" date="2016" name="Mol. Biol. Evol.">
        <title>Comparative Genomics of Early-Diverging Mushroom-Forming Fungi Provides Insights into the Origins of Lignocellulose Decay Capabilities.</title>
        <authorList>
            <person name="Nagy L.G."/>
            <person name="Riley R."/>
            <person name="Tritt A."/>
            <person name="Adam C."/>
            <person name="Daum C."/>
            <person name="Floudas D."/>
            <person name="Sun H."/>
            <person name="Yadav J.S."/>
            <person name="Pangilinan J."/>
            <person name="Larsson K.H."/>
            <person name="Matsuura K."/>
            <person name="Barry K."/>
            <person name="Labutti K."/>
            <person name="Kuo R."/>
            <person name="Ohm R.A."/>
            <person name="Bhattacharya S.S."/>
            <person name="Shirouzu T."/>
            <person name="Yoshinaga Y."/>
            <person name="Martin F.M."/>
            <person name="Grigoriev I.V."/>
            <person name="Hibbett D.S."/>
        </authorList>
    </citation>
    <scope>NUCLEOTIDE SEQUENCE [LARGE SCALE GENOMIC DNA]</scope>
    <source>
        <strain evidence="6 7">L-15889</strain>
    </source>
</reference>
<organism evidence="6 7">
    <name type="scientific">Daedalea quercina L-15889</name>
    <dbReference type="NCBI Taxonomy" id="1314783"/>
    <lineage>
        <taxon>Eukaryota</taxon>
        <taxon>Fungi</taxon>
        <taxon>Dikarya</taxon>
        <taxon>Basidiomycota</taxon>
        <taxon>Agaricomycotina</taxon>
        <taxon>Agaricomycetes</taxon>
        <taxon>Polyporales</taxon>
        <taxon>Fomitopsis</taxon>
    </lineage>
</organism>
<dbReference type="PIRSF" id="PIRSF000097">
    <property type="entry name" value="AKR"/>
    <property type="match status" value="1"/>
</dbReference>
<feature type="active site" description="Proton donor" evidence="2">
    <location>
        <position position="51"/>
    </location>
</feature>
<dbReference type="Proteomes" id="UP000076727">
    <property type="component" value="Unassembled WGS sequence"/>
</dbReference>
<dbReference type="InterPro" id="IPR023210">
    <property type="entry name" value="NADP_OxRdtase_dom"/>
</dbReference>
<keyword evidence="1" id="KW-0560">Oxidoreductase</keyword>
<dbReference type="STRING" id="1314783.A0A165SQW2"/>
<dbReference type="PROSITE" id="PS00062">
    <property type="entry name" value="ALDOKETO_REDUCTASE_2"/>
    <property type="match status" value="1"/>
</dbReference>
<dbReference type="Pfam" id="PF00248">
    <property type="entry name" value="Aldo_ket_red"/>
    <property type="match status" value="1"/>
</dbReference>
<evidence type="ECO:0000256" key="3">
    <source>
        <dbReference type="PIRSR" id="PIRSR000097-2"/>
    </source>
</evidence>
<dbReference type="OrthoDB" id="416253at2759"/>
<feature type="domain" description="NADP-dependent oxidoreductase" evidence="5">
    <location>
        <begin position="18"/>
        <end position="291"/>
    </location>
</feature>
<dbReference type="GO" id="GO:0016616">
    <property type="term" value="F:oxidoreductase activity, acting on the CH-OH group of donors, NAD or NADP as acceptor"/>
    <property type="evidence" value="ECO:0007669"/>
    <property type="project" value="UniProtKB-ARBA"/>
</dbReference>
<evidence type="ECO:0000313" key="6">
    <source>
        <dbReference type="EMBL" id="KZT72355.1"/>
    </source>
</evidence>
<dbReference type="PANTHER" id="PTHR11732">
    <property type="entry name" value="ALDO/KETO REDUCTASE"/>
    <property type="match status" value="1"/>
</dbReference>
<evidence type="ECO:0000256" key="2">
    <source>
        <dbReference type="PIRSR" id="PIRSR000097-1"/>
    </source>
</evidence>
<evidence type="ECO:0000256" key="1">
    <source>
        <dbReference type="ARBA" id="ARBA00023002"/>
    </source>
</evidence>
<protein>
    <submittedName>
        <fullName evidence="6">Aldo/keto reductase</fullName>
    </submittedName>
</protein>
<accession>A0A165SQW2</accession>
<keyword evidence="7" id="KW-1185">Reference proteome</keyword>
<dbReference type="InterPro" id="IPR036812">
    <property type="entry name" value="NAD(P)_OxRdtase_dom_sf"/>
</dbReference>
<dbReference type="SUPFAM" id="SSF51430">
    <property type="entry name" value="NAD(P)-linked oxidoreductase"/>
    <property type="match status" value="1"/>
</dbReference>
<evidence type="ECO:0000259" key="5">
    <source>
        <dbReference type="Pfam" id="PF00248"/>
    </source>
</evidence>